<dbReference type="EMBL" id="PIPL01000001">
    <property type="protein sequence ID" value="RUO26708.1"/>
    <property type="molecule type" value="Genomic_DNA"/>
</dbReference>
<name>A0A432WAU4_9GAMM</name>
<dbReference type="Proteomes" id="UP000288293">
    <property type="component" value="Unassembled WGS sequence"/>
</dbReference>
<dbReference type="RefSeq" id="WP_126803519.1">
    <property type="nucleotide sequence ID" value="NZ_PIPL01000001.1"/>
</dbReference>
<dbReference type="InterPro" id="IPR029069">
    <property type="entry name" value="HotDog_dom_sf"/>
</dbReference>
<keyword evidence="4" id="KW-1185">Reference proteome</keyword>
<gene>
    <name evidence="3" type="ORF">CWE09_08410</name>
</gene>
<dbReference type="GO" id="GO:0047617">
    <property type="term" value="F:fatty acyl-CoA hydrolase activity"/>
    <property type="evidence" value="ECO:0007669"/>
    <property type="project" value="TreeGrafter"/>
</dbReference>
<dbReference type="PANTHER" id="PTHR31793">
    <property type="entry name" value="4-HYDROXYBENZOYL-COA THIOESTERASE FAMILY MEMBER"/>
    <property type="match status" value="1"/>
</dbReference>
<dbReference type="InterPro" id="IPR050563">
    <property type="entry name" value="4-hydroxybenzoyl-CoA_TE"/>
</dbReference>
<accession>A0A432WAU4</accession>
<dbReference type="Gene3D" id="3.10.129.10">
    <property type="entry name" value="Hotdog Thioesterase"/>
    <property type="match status" value="1"/>
</dbReference>
<comment type="caution">
    <text evidence="3">The sequence shown here is derived from an EMBL/GenBank/DDBJ whole genome shotgun (WGS) entry which is preliminary data.</text>
</comment>
<dbReference type="AlphaFoldDB" id="A0A432WAU4"/>
<comment type="similarity">
    <text evidence="1">Belongs to the 4-hydroxybenzoyl-CoA thioesterase family.</text>
</comment>
<evidence type="ECO:0000313" key="3">
    <source>
        <dbReference type="EMBL" id="RUO26708.1"/>
    </source>
</evidence>
<dbReference type="SUPFAM" id="SSF54637">
    <property type="entry name" value="Thioesterase/thiol ester dehydrase-isomerase"/>
    <property type="match status" value="1"/>
</dbReference>
<reference evidence="3 4" key="1">
    <citation type="journal article" date="2011" name="Front. Microbiol.">
        <title>Genomic signatures of strain selection and enhancement in Bacillus atrophaeus var. globigii, a historical biowarfare simulant.</title>
        <authorList>
            <person name="Gibbons H.S."/>
            <person name="Broomall S.M."/>
            <person name="McNew L.A."/>
            <person name="Daligault H."/>
            <person name="Chapman C."/>
            <person name="Bruce D."/>
            <person name="Karavis M."/>
            <person name="Krepps M."/>
            <person name="McGregor P.A."/>
            <person name="Hong C."/>
            <person name="Park K.H."/>
            <person name="Akmal A."/>
            <person name="Feldman A."/>
            <person name="Lin J.S."/>
            <person name="Chang W.E."/>
            <person name="Higgs B.W."/>
            <person name="Demirev P."/>
            <person name="Lindquist J."/>
            <person name="Liem A."/>
            <person name="Fochler E."/>
            <person name="Read T.D."/>
            <person name="Tapia R."/>
            <person name="Johnson S."/>
            <person name="Bishop-Lilly K.A."/>
            <person name="Detter C."/>
            <person name="Han C."/>
            <person name="Sozhamannan S."/>
            <person name="Rosenzweig C.N."/>
            <person name="Skowronski E.W."/>
        </authorList>
    </citation>
    <scope>NUCLEOTIDE SEQUENCE [LARGE SCALE GENOMIC DNA]</scope>
    <source>
        <strain evidence="3 4">MLST1</strain>
    </source>
</reference>
<dbReference type="OrthoDB" id="9799036at2"/>
<proteinExistence type="inferred from homology"/>
<dbReference type="Pfam" id="PF13279">
    <property type="entry name" value="4HBT_2"/>
    <property type="match status" value="1"/>
</dbReference>
<evidence type="ECO:0000256" key="1">
    <source>
        <dbReference type="ARBA" id="ARBA00005953"/>
    </source>
</evidence>
<sequence length="136" mass="15441">MYSEELKVRFYETDALGHVNNTVIPAWIETGRIPVFELFASQGSPYEISLIVANLNVDFLRPVYFGFPVTINTYISRIGNSSFVIGSEIWQKDKLCAKGASTLVNYDYKNECSLPIADEIKLKLKEKAHPEHPLKQ</sequence>
<keyword evidence="2" id="KW-0378">Hydrolase</keyword>
<evidence type="ECO:0000313" key="4">
    <source>
        <dbReference type="Proteomes" id="UP000288293"/>
    </source>
</evidence>
<dbReference type="PANTHER" id="PTHR31793:SF27">
    <property type="entry name" value="NOVEL THIOESTERASE SUPERFAMILY DOMAIN AND SAPOSIN A-TYPE DOMAIN CONTAINING PROTEIN (0610012H03RIK)"/>
    <property type="match status" value="1"/>
</dbReference>
<evidence type="ECO:0000256" key="2">
    <source>
        <dbReference type="ARBA" id="ARBA00022801"/>
    </source>
</evidence>
<dbReference type="CDD" id="cd00586">
    <property type="entry name" value="4HBT"/>
    <property type="match status" value="1"/>
</dbReference>
<protein>
    <submittedName>
        <fullName evidence="3">Thioesterase</fullName>
    </submittedName>
</protein>
<organism evidence="3 4">
    <name type="scientific">Aliidiomarina minuta</name>
    <dbReference type="NCBI Taxonomy" id="880057"/>
    <lineage>
        <taxon>Bacteria</taxon>
        <taxon>Pseudomonadati</taxon>
        <taxon>Pseudomonadota</taxon>
        <taxon>Gammaproteobacteria</taxon>
        <taxon>Alteromonadales</taxon>
        <taxon>Idiomarinaceae</taxon>
        <taxon>Aliidiomarina</taxon>
    </lineage>
</organism>